<dbReference type="InterPro" id="IPR000713">
    <property type="entry name" value="Mur_ligase_N"/>
</dbReference>
<name>A0ABU6J6B1_9BURK</name>
<evidence type="ECO:0000256" key="13">
    <source>
        <dbReference type="ARBA" id="ARBA00047833"/>
    </source>
</evidence>
<keyword evidence="5 14" id="KW-0436">Ligase</keyword>
<dbReference type="InterPro" id="IPR050061">
    <property type="entry name" value="MurCDEF_pg_biosynth"/>
</dbReference>
<comment type="catalytic activity">
    <reaction evidence="13 14">
        <text>UDP-N-acetyl-alpha-D-muramate + L-alanine + ATP = UDP-N-acetyl-alpha-D-muramoyl-L-alanine + ADP + phosphate + H(+)</text>
        <dbReference type="Rhea" id="RHEA:23372"/>
        <dbReference type="ChEBI" id="CHEBI:15378"/>
        <dbReference type="ChEBI" id="CHEBI:30616"/>
        <dbReference type="ChEBI" id="CHEBI:43474"/>
        <dbReference type="ChEBI" id="CHEBI:57972"/>
        <dbReference type="ChEBI" id="CHEBI:70757"/>
        <dbReference type="ChEBI" id="CHEBI:83898"/>
        <dbReference type="ChEBI" id="CHEBI:456216"/>
        <dbReference type="EC" id="6.3.2.8"/>
    </reaction>
</comment>
<feature type="domain" description="Mur ligase N-terminal catalytic" evidence="15">
    <location>
        <begin position="7"/>
        <end position="105"/>
    </location>
</feature>
<dbReference type="InterPro" id="IPR005758">
    <property type="entry name" value="UDP-N-AcMur_Ala_ligase_MurC"/>
</dbReference>
<keyword evidence="12 14" id="KW-0961">Cell wall biogenesis/degradation</keyword>
<dbReference type="EMBL" id="JAWIIV010000005">
    <property type="protein sequence ID" value="MEC4719179.1"/>
    <property type="molecule type" value="Genomic_DNA"/>
</dbReference>
<dbReference type="EC" id="6.3.2.8" evidence="3 14"/>
<dbReference type="PANTHER" id="PTHR43445:SF3">
    <property type="entry name" value="UDP-N-ACETYLMURAMATE--L-ALANINE LIGASE"/>
    <property type="match status" value="1"/>
</dbReference>
<evidence type="ECO:0000256" key="11">
    <source>
        <dbReference type="ARBA" id="ARBA00023306"/>
    </source>
</evidence>
<dbReference type="RefSeq" id="WP_326505894.1">
    <property type="nucleotide sequence ID" value="NZ_JAWIIV010000005.1"/>
</dbReference>
<organism evidence="18 19">
    <name type="scientific">Noviherbaspirillum album</name>
    <dbReference type="NCBI Taxonomy" id="3080276"/>
    <lineage>
        <taxon>Bacteria</taxon>
        <taxon>Pseudomonadati</taxon>
        <taxon>Pseudomonadota</taxon>
        <taxon>Betaproteobacteria</taxon>
        <taxon>Burkholderiales</taxon>
        <taxon>Oxalobacteraceae</taxon>
        <taxon>Noviherbaspirillum</taxon>
    </lineage>
</organism>
<dbReference type="InterPro" id="IPR004101">
    <property type="entry name" value="Mur_ligase_C"/>
</dbReference>
<feature type="domain" description="Mur ligase central" evidence="17">
    <location>
        <begin position="110"/>
        <end position="290"/>
    </location>
</feature>
<evidence type="ECO:0000256" key="7">
    <source>
        <dbReference type="ARBA" id="ARBA00022741"/>
    </source>
</evidence>
<dbReference type="Pfam" id="PF01225">
    <property type="entry name" value="Mur_ligase"/>
    <property type="match status" value="1"/>
</dbReference>
<gene>
    <name evidence="14 18" type="primary">murC</name>
    <name evidence="18" type="ORF">RY831_08470</name>
</gene>
<feature type="domain" description="Mur ligase C-terminal" evidence="16">
    <location>
        <begin position="313"/>
        <end position="448"/>
    </location>
</feature>
<comment type="function">
    <text evidence="14">Cell wall formation.</text>
</comment>
<evidence type="ECO:0000259" key="16">
    <source>
        <dbReference type="Pfam" id="PF02875"/>
    </source>
</evidence>
<dbReference type="Pfam" id="PF08245">
    <property type="entry name" value="Mur_ligase_M"/>
    <property type="match status" value="1"/>
</dbReference>
<evidence type="ECO:0000313" key="18">
    <source>
        <dbReference type="EMBL" id="MEC4719179.1"/>
    </source>
</evidence>
<reference evidence="18 19" key="1">
    <citation type="submission" date="2023-10" db="EMBL/GenBank/DDBJ databases">
        <title>Noviherbaspirillum sp. CPCC 100848 genome assembly.</title>
        <authorList>
            <person name="Li X.Y."/>
            <person name="Fang X.M."/>
        </authorList>
    </citation>
    <scope>NUCLEOTIDE SEQUENCE [LARGE SCALE GENOMIC DNA]</scope>
    <source>
        <strain evidence="18 19">CPCC 100848</strain>
    </source>
</reference>
<evidence type="ECO:0000256" key="12">
    <source>
        <dbReference type="ARBA" id="ARBA00023316"/>
    </source>
</evidence>
<dbReference type="Proteomes" id="UP001352263">
    <property type="component" value="Unassembled WGS sequence"/>
</dbReference>
<evidence type="ECO:0000256" key="14">
    <source>
        <dbReference type="HAMAP-Rule" id="MF_00046"/>
    </source>
</evidence>
<evidence type="ECO:0000259" key="15">
    <source>
        <dbReference type="Pfam" id="PF01225"/>
    </source>
</evidence>
<dbReference type="SUPFAM" id="SSF53623">
    <property type="entry name" value="MurD-like peptide ligases, catalytic domain"/>
    <property type="match status" value="1"/>
</dbReference>
<keyword evidence="4 14" id="KW-0963">Cytoplasm</keyword>
<feature type="binding site" evidence="14">
    <location>
        <begin position="112"/>
        <end position="118"/>
    </location>
    <ligand>
        <name>ATP</name>
        <dbReference type="ChEBI" id="CHEBI:30616"/>
    </ligand>
</feature>
<keyword evidence="8 14" id="KW-0067">ATP-binding</keyword>
<evidence type="ECO:0000256" key="6">
    <source>
        <dbReference type="ARBA" id="ARBA00022618"/>
    </source>
</evidence>
<comment type="caution">
    <text evidence="18">The sequence shown here is derived from an EMBL/GenBank/DDBJ whole genome shotgun (WGS) entry which is preliminary data.</text>
</comment>
<evidence type="ECO:0000256" key="10">
    <source>
        <dbReference type="ARBA" id="ARBA00022984"/>
    </source>
</evidence>
<evidence type="ECO:0000256" key="8">
    <source>
        <dbReference type="ARBA" id="ARBA00022840"/>
    </source>
</evidence>
<proteinExistence type="inferred from homology"/>
<keyword evidence="7 14" id="KW-0547">Nucleotide-binding</keyword>
<evidence type="ECO:0000256" key="4">
    <source>
        <dbReference type="ARBA" id="ARBA00022490"/>
    </source>
</evidence>
<dbReference type="HAMAP" id="MF_00046">
    <property type="entry name" value="MurC"/>
    <property type="match status" value="1"/>
</dbReference>
<keyword evidence="11 14" id="KW-0131">Cell cycle</keyword>
<dbReference type="Pfam" id="PF02875">
    <property type="entry name" value="Mur_ligase_C"/>
    <property type="match status" value="1"/>
</dbReference>
<evidence type="ECO:0000259" key="17">
    <source>
        <dbReference type="Pfam" id="PF08245"/>
    </source>
</evidence>
<dbReference type="NCBIfam" id="TIGR01082">
    <property type="entry name" value="murC"/>
    <property type="match status" value="1"/>
</dbReference>
<evidence type="ECO:0000256" key="9">
    <source>
        <dbReference type="ARBA" id="ARBA00022960"/>
    </source>
</evidence>
<dbReference type="Gene3D" id="3.40.50.720">
    <property type="entry name" value="NAD(P)-binding Rossmann-like Domain"/>
    <property type="match status" value="1"/>
</dbReference>
<sequence>MKHKVKNIHFVGIGGSGMSGIAEVLLNLGYTVSGSDLGSNAATKRLVELGAKVTQGHAAENVQHADAIVTSTAVKGDNPEVLAARAKHIPIVPRAVMLAELMRLKQGIAIAGTHGKTTTTSLVASVLAEGGLDPTFVIGGRLNSAGANAKLGAGDFIVAEADESDASFLNLSPCIEVITNIDADHMETYDHSFAKLKQAFVEFTQRLPFYGVVMLCIDDASVREIMPFISKPILTYGFHQDAQVRATDAKAIDGKMEFTVLQQGYAPLTVQLNQPGMHNVQNACAAIAIARELGVADTATQKALREFNGVGRRFTRYGDIKLPDGGAFTLVDDYGHHPVETAATLAAARGAYPGRRLVLAFQPHRYTRTRDLFEDFVKVLSSADALVLGEVYAAGEQPIVAADGRALAHALRVLGKVEPIFVEDIADMPSTIMNMARDGDVVITMGAGSISGVPGKLAQV</sequence>
<accession>A0ABU6J6B1</accession>
<keyword evidence="9 14" id="KW-0133">Cell shape</keyword>
<dbReference type="SUPFAM" id="SSF53244">
    <property type="entry name" value="MurD-like peptide ligases, peptide-binding domain"/>
    <property type="match status" value="1"/>
</dbReference>
<dbReference type="InterPro" id="IPR036565">
    <property type="entry name" value="Mur-like_cat_sf"/>
</dbReference>
<evidence type="ECO:0000313" key="19">
    <source>
        <dbReference type="Proteomes" id="UP001352263"/>
    </source>
</evidence>
<dbReference type="GO" id="GO:0008763">
    <property type="term" value="F:UDP-N-acetylmuramate-L-alanine ligase activity"/>
    <property type="evidence" value="ECO:0007669"/>
    <property type="project" value="UniProtKB-EC"/>
</dbReference>
<keyword evidence="10 14" id="KW-0573">Peptidoglycan synthesis</keyword>
<evidence type="ECO:0000256" key="1">
    <source>
        <dbReference type="ARBA" id="ARBA00004496"/>
    </source>
</evidence>
<evidence type="ECO:0000256" key="5">
    <source>
        <dbReference type="ARBA" id="ARBA00022598"/>
    </source>
</evidence>
<keyword evidence="19" id="KW-1185">Reference proteome</keyword>
<comment type="similarity">
    <text evidence="14">Belongs to the MurCDEF family.</text>
</comment>
<comment type="pathway">
    <text evidence="2 14">Cell wall biogenesis; peptidoglycan biosynthesis.</text>
</comment>
<dbReference type="PANTHER" id="PTHR43445">
    <property type="entry name" value="UDP-N-ACETYLMURAMATE--L-ALANINE LIGASE-RELATED"/>
    <property type="match status" value="1"/>
</dbReference>
<dbReference type="InterPro" id="IPR013221">
    <property type="entry name" value="Mur_ligase_cen"/>
</dbReference>
<comment type="subcellular location">
    <subcellularLocation>
        <location evidence="1 14">Cytoplasm</location>
    </subcellularLocation>
</comment>
<dbReference type="Gene3D" id="3.40.1190.10">
    <property type="entry name" value="Mur-like, catalytic domain"/>
    <property type="match status" value="1"/>
</dbReference>
<evidence type="ECO:0000256" key="2">
    <source>
        <dbReference type="ARBA" id="ARBA00004752"/>
    </source>
</evidence>
<dbReference type="SUPFAM" id="SSF51984">
    <property type="entry name" value="MurCD N-terminal domain"/>
    <property type="match status" value="1"/>
</dbReference>
<evidence type="ECO:0000256" key="3">
    <source>
        <dbReference type="ARBA" id="ARBA00012211"/>
    </source>
</evidence>
<keyword evidence="6 14" id="KW-0132">Cell division</keyword>
<dbReference type="InterPro" id="IPR036615">
    <property type="entry name" value="Mur_ligase_C_dom_sf"/>
</dbReference>
<protein>
    <recommendedName>
        <fullName evidence="3 14">UDP-N-acetylmuramate--L-alanine ligase</fullName>
        <ecNumber evidence="3 14">6.3.2.8</ecNumber>
    </recommendedName>
    <alternativeName>
        <fullName evidence="14">UDP-N-acetylmuramoyl-L-alanine synthetase</fullName>
    </alternativeName>
</protein>
<dbReference type="Gene3D" id="3.90.190.20">
    <property type="entry name" value="Mur ligase, C-terminal domain"/>
    <property type="match status" value="1"/>
</dbReference>